<dbReference type="EMBL" id="LR796972">
    <property type="protein sequence ID" value="CAB4178959.1"/>
    <property type="molecule type" value="Genomic_DNA"/>
</dbReference>
<gene>
    <name evidence="1" type="ORF">UFOVP1029_16</name>
    <name evidence="2" type="ORF">UFOVP1129_16</name>
    <name evidence="3" type="ORF">UFOVP1188_16</name>
    <name evidence="4" type="ORF">UFOVP1490_31</name>
    <name evidence="6" type="ORF">UFOVP1576_16</name>
    <name evidence="5" type="ORF">UFOVP1633_16</name>
</gene>
<dbReference type="EMBL" id="LR797495">
    <property type="protein sequence ID" value="CAB4220391.1"/>
    <property type="molecule type" value="Genomic_DNA"/>
</dbReference>
<protein>
    <submittedName>
        <fullName evidence="6">Uncharacterized protein</fullName>
    </submittedName>
</protein>
<evidence type="ECO:0000313" key="4">
    <source>
        <dbReference type="EMBL" id="CAB4217464.1"/>
    </source>
</evidence>
<dbReference type="EMBL" id="LR797444">
    <property type="protein sequence ID" value="CAB4217464.1"/>
    <property type="molecule type" value="Genomic_DNA"/>
</dbReference>
<evidence type="ECO:0000313" key="3">
    <source>
        <dbReference type="EMBL" id="CAB4189345.1"/>
    </source>
</evidence>
<dbReference type="EMBL" id="LR798420">
    <property type="protein sequence ID" value="CAB5230447.1"/>
    <property type="molecule type" value="Genomic_DNA"/>
</dbReference>
<evidence type="ECO:0000313" key="1">
    <source>
        <dbReference type="EMBL" id="CAB4178959.1"/>
    </source>
</evidence>
<accession>A0A6J7XLF7</accession>
<dbReference type="SUPFAM" id="SSF49842">
    <property type="entry name" value="TNF-like"/>
    <property type="match status" value="1"/>
</dbReference>
<organism evidence="6">
    <name type="scientific">uncultured Caudovirales phage</name>
    <dbReference type="NCBI Taxonomy" id="2100421"/>
    <lineage>
        <taxon>Viruses</taxon>
        <taxon>Duplodnaviria</taxon>
        <taxon>Heunggongvirae</taxon>
        <taxon>Uroviricota</taxon>
        <taxon>Caudoviricetes</taxon>
        <taxon>Peduoviridae</taxon>
        <taxon>Maltschvirus</taxon>
        <taxon>Maltschvirus maltsch</taxon>
    </lineage>
</organism>
<evidence type="ECO:0000313" key="2">
    <source>
        <dbReference type="EMBL" id="CAB4185087.1"/>
    </source>
</evidence>
<proteinExistence type="predicted"/>
<reference evidence="6" key="1">
    <citation type="submission" date="2020-05" db="EMBL/GenBank/DDBJ databases">
        <authorList>
            <person name="Chiriac C."/>
            <person name="Salcher M."/>
            <person name="Ghai R."/>
            <person name="Kavagutti S V."/>
        </authorList>
    </citation>
    <scope>NUCLEOTIDE SEQUENCE</scope>
</reference>
<sequence>MNSSLTNLAANGRRTDILERVESPAAALTLTRSATLAITTAATIITWQTELRNNGFTWSGTNITIPTTGFYNIAFHYFATVAVTTYTRINVNSIWVVEMPASPGNRSRPAVTYTRYFTTGDIITIQVDTTANHTMAVNAENTANESPFLHIVQLTGGL</sequence>
<evidence type="ECO:0000313" key="5">
    <source>
        <dbReference type="EMBL" id="CAB4220391.1"/>
    </source>
</evidence>
<dbReference type="EMBL" id="LR797136">
    <property type="protein sequence ID" value="CAB4189345.1"/>
    <property type="molecule type" value="Genomic_DNA"/>
</dbReference>
<name>A0A6J7XLF7_9CAUD</name>
<dbReference type="EMBL" id="LR797077">
    <property type="protein sequence ID" value="CAB4185087.1"/>
    <property type="molecule type" value="Genomic_DNA"/>
</dbReference>
<dbReference type="InterPro" id="IPR008983">
    <property type="entry name" value="Tumour_necrosis_fac-like_dom"/>
</dbReference>
<evidence type="ECO:0000313" key="6">
    <source>
        <dbReference type="EMBL" id="CAB5230447.1"/>
    </source>
</evidence>